<proteinExistence type="predicted"/>
<dbReference type="EMBL" id="CP012605">
    <property type="protein sequence ID" value="ANH73029.1"/>
    <property type="molecule type" value="Genomic_DNA"/>
</dbReference>
<evidence type="ECO:0000313" key="2">
    <source>
        <dbReference type="Proteomes" id="UP000077927"/>
    </source>
</evidence>
<organism evidence="1 2">
    <name type="scientific">Ralstonia insidiosa</name>
    <dbReference type="NCBI Taxonomy" id="190721"/>
    <lineage>
        <taxon>Bacteria</taxon>
        <taxon>Pseudomonadati</taxon>
        <taxon>Pseudomonadota</taxon>
        <taxon>Betaproteobacteria</taxon>
        <taxon>Burkholderiales</taxon>
        <taxon>Burkholderiaceae</taxon>
        <taxon>Ralstonia</taxon>
    </lineage>
</organism>
<name>A0AAC9FQW1_9RALS</name>
<evidence type="ECO:0000313" key="1">
    <source>
        <dbReference type="EMBL" id="ANH73029.1"/>
    </source>
</evidence>
<protein>
    <submittedName>
        <fullName evidence="1">Uncharacterized protein</fullName>
    </submittedName>
</protein>
<gene>
    <name evidence="1" type="ORF">ACS15_1533</name>
</gene>
<dbReference type="KEGG" id="rin:ACS15_1533"/>
<dbReference type="Proteomes" id="UP000077927">
    <property type="component" value="Chromosome 1"/>
</dbReference>
<accession>A0AAC9FQW1</accession>
<sequence length="51" mass="5771">MFWYGRHGGLLGSSNGRCVSLDWGYPNFCADSMGTRKCSTRGIFKLRYGFL</sequence>
<reference evidence="1 2" key="1">
    <citation type="submission" date="2015-09" db="EMBL/GenBank/DDBJ databases">
        <authorList>
            <person name="Xu Y."/>
            <person name="Nagy A."/>
            <person name="Liu N.T."/>
            <person name="Nou X."/>
        </authorList>
    </citation>
    <scope>NUCLEOTIDE SEQUENCE [LARGE SCALE GENOMIC DNA]</scope>
    <source>
        <strain evidence="1 2">FC1138</strain>
    </source>
</reference>
<dbReference type="AlphaFoldDB" id="A0AAC9FQW1"/>